<feature type="domain" description="Zinc finger DksA/TraR C4-type" evidence="6">
    <location>
        <begin position="86"/>
        <end position="114"/>
    </location>
</feature>
<gene>
    <name evidence="7" type="ORF">A3J04_01200</name>
</gene>
<evidence type="ECO:0000313" key="7">
    <source>
        <dbReference type="EMBL" id="OGZ57016.1"/>
    </source>
</evidence>
<dbReference type="Proteomes" id="UP000177954">
    <property type="component" value="Unassembled WGS sequence"/>
</dbReference>
<sequence length="117" mass="13328">MNVKEFENLLLEEKKEIEKSLSSVGTQSIKNPQEWETKYPDLNVDPSDKSDMADEVEEFDNAIGIESALEEKLREINAALERVKNGTYGKCEKKGEDISEQRLRANPAARTCIEHSR</sequence>
<feature type="zinc finger region" description="dksA C4-type" evidence="4">
    <location>
        <begin position="91"/>
        <end position="115"/>
    </location>
</feature>
<dbReference type="AlphaFoldDB" id="A0A1G2H3F2"/>
<name>A0A1G2H3F2_9BACT</name>
<dbReference type="PANTHER" id="PTHR33823">
    <property type="entry name" value="RNA POLYMERASE-BINDING TRANSCRIPTION FACTOR DKSA-RELATED"/>
    <property type="match status" value="1"/>
</dbReference>
<dbReference type="STRING" id="1802129.A3J04_01200"/>
<dbReference type="PANTHER" id="PTHR33823:SF4">
    <property type="entry name" value="GENERAL STRESS PROTEIN 16O"/>
    <property type="match status" value="1"/>
</dbReference>
<evidence type="ECO:0000256" key="4">
    <source>
        <dbReference type="PROSITE-ProRule" id="PRU00510"/>
    </source>
</evidence>
<dbReference type="Gene3D" id="1.20.120.910">
    <property type="entry name" value="DksA, coiled-coil domain"/>
    <property type="match status" value="1"/>
</dbReference>
<evidence type="ECO:0000256" key="1">
    <source>
        <dbReference type="ARBA" id="ARBA00022723"/>
    </source>
</evidence>
<dbReference type="SUPFAM" id="SSF109635">
    <property type="entry name" value="DnaK suppressor protein DksA, alpha-hairpin domain"/>
    <property type="match status" value="1"/>
</dbReference>
<dbReference type="InterPro" id="IPR000962">
    <property type="entry name" value="Znf_DskA_TraR"/>
</dbReference>
<comment type="caution">
    <text evidence="7">The sequence shown here is derived from an EMBL/GenBank/DDBJ whole genome shotgun (WGS) entry which is preliminary data.</text>
</comment>
<keyword evidence="3" id="KW-0862">Zinc</keyword>
<evidence type="ECO:0000259" key="6">
    <source>
        <dbReference type="Pfam" id="PF01258"/>
    </source>
</evidence>
<accession>A0A1G2H3F2</accession>
<dbReference type="GO" id="GO:0008270">
    <property type="term" value="F:zinc ion binding"/>
    <property type="evidence" value="ECO:0007669"/>
    <property type="project" value="UniProtKB-KW"/>
</dbReference>
<evidence type="ECO:0000256" key="5">
    <source>
        <dbReference type="SAM" id="MobiDB-lite"/>
    </source>
</evidence>
<keyword evidence="1" id="KW-0479">Metal-binding</keyword>
<evidence type="ECO:0000256" key="2">
    <source>
        <dbReference type="ARBA" id="ARBA00022771"/>
    </source>
</evidence>
<dbReference type="Pfam" id="PF01258">
    <property type="entry name" value="zf-dskA_traR"/>
    <property type="match status" value="1"/>
</dbReference>
<dbReference type="InterPro" id="IPR037187">
    <property type="entry name" value="DnaK_N"/>
</dbReference>
<feature type="region of interest" description="Disordered" evidence="5">
    <location>
        <begin position="22"/>
        <end position="50"/>
    </location>
</feature>
<keyword evidence="2" id="KW-0863">Zinc-finger</keyword>
<protein>
    <recommendedName>
        <fullName evidence="6">Zinc finger DksA/TraR C4-type domain-containing protein</fullName>
    </recommendedName>
</protein>
<dbReference type="PROSITE" id="PS51128">
    <property type="entry name" value="ZF_DKSA_2"/>
    <property type="match status" value="1"/>
</dbReference>
<evidence type="ECO:0000313" key="8">
    <source>
        <dbReference type="Proteomes" id="UP000177954"/>
    </source>
</evidence>
<evidence type="ECO:0000256" key="3">
    <source>
        <dbReference type="ARBA" id="ARBA00022833"/>
    </source>
</evidence>
<dbReference type="EMBL" id="MHNZ01000003">
    <property type="protein sequence ID" value="OGZ57016.1"/>
    <property type="molecule type" value="Genomic_DNA"/>
</dbReference>
<organism evidence="7 8">
    <name type="scientific">Candidatus Ryanbacteria bacterium RIFCSPLOWO2_02_FULL_47_14</name>
    <dbReference type="NCBI Taxonomy" id="1802129"/>
    <lineage>
        <taxon>Bacteria</taxon>
        <taxon>Candidatus Ryaniibacteriota</taxon>
    </lineage>
</organism>
<proteinExistence type="predicted"/>
<reference evidence="7 8" key="1">
    <citation type="journal article" date="2016" name="Nat. Commun.">
        <title>Thousands of microbial genomes shed light on interconnected biogeochemical processes in an aquifer system.</title>
        <authorList>
            <person name="Anantharaman K."/>
            <person name="Brown C.T."/>
            <person name="Hug L.A."/>
            <person name="Sharon I."/>
            <person name="Castelle C.J."/>
            <person name="Probst A.J."/>
            <person name="Thomas B.C."/>
            <person name="Singh A."/>
            <person name="Wilkins M.J."/>
            <person name="Karaoz U."/>
            <person name="Brodie E.L."/>
            <person name="Williams K.H."/>
            <person name="Hubbard S.S."/>
            <person name="Banfield J.F."/>
        </authorList>
    </citation>
    <scope>NUCLEOTIDE SEQUENCE [LARGE SCALE GENOMIC DNA]</scope>
</reference>